<name>A0A1I4BLL1_9HYPH</name>
<dbReference type="Pfam" id="PF01227">
    <property type="entry name" value="GTP_cyclohydroI"/>
    <property type="match status" value="1"/>
</dbReference>
<dbReference type="STRING" id="414703.SAMN04488125_103264"/>
<dbReference type="SUPFAM" id="SSF55620">
    <property type="entry name" value="Tetrahydrobiopterin biosynthesis enzymes-like"/>
    <property type="match status" value="1"/>
</dbReference>
<dbReference type="InterPro" id="IPR018234">
    <property type="entry name" value="GTP_CycHdrlase_I_CS"/>
</dbReference>
<dbReference type="AlphaFoldDB" id="A0A1I4BLL1"/>
<dbReference type="FunFam" id="1.10.286.10:FF:000001">
    <property type="entry name" value="GTP cyclohydrolase 1"/>
    <property type="match status" value="1"/>
</dbReference>
<dbReference type="UniPathway" id="UPA00848">
    <property type="reaction ID" value="UER00151"/>
</dbReference>
<dbReference type="EMBL" id="FOSV01000003">
    <property type="protein sequence ID" value="SFK69734.1"/>
    <property type="molecule type" value="Genomic_DNA"/>
</dbReference>
<dbReference type="NCBIfam" id="TIGR00063">
    <property type="entry name" value="folE"/>
    <property type="match status" value="1"/>
</dbReference>
<dbReference type="InterPro" id="IPR001474">
    <property type="entry name" value="GTP_CycHdrlase_I"/>
</dbReference>
<reference evidence="12" key="1">
    <citation type="submission" date="2016-10" db="EMBL/GenBank/DDBJ databases">
        <authorList>
            <person name="Varghese N."/>
            <person name="Submissions S."/>
        </authorList>
    </citation>
    <scope>NUCLEOTIDE SEQUENCE [LARGE SCALE GENOMIC DNA]</scope>
    <source>
        <strain evidence="12">CGMCC 1.6474</strain>
    </source>
</reference>
<feature type="region of interest" description="Disordered" evidence="9">
    <location>
        <begin position="48"/>
        <end position="70"/>
    </location>
</feature>
<evidence type="ECO:0000256" key="6">
    <source>
        <dbReference type="ARBA" id="ARBA00022801"/>
    </source>
</evidence>
<keyword evidence="6 8" id="KW-0378">Hydrolase</keyword>
<dbReference type="GO" id="GO:0008270">
    <property type="term" value="F:zinc ion binding"/>
    <property type="evidence" value="ECO:0007669"/>
    <property type="project" value="UniProtKB-UniRule"/>
</dbReference>
<evidence type="ECO:0000256" key="5">
    <source>
        <dbReference type="ARBA" id="ARBA00022563"/>
    </source>
</evidence>
<dbReference type="RefSeq" id="WP_091943182.1">
    <property type="nucleotide sequence ID" value="NZ_FOSV01000003.1"/>
</dbReference>
<keyword evidence="8" id="KW-0479">Metal-binding</keyword>
<keyword evidence="7 8" id="KW-0342">GTP-binding</keyword>
<dbReference type="EC" id="3.5.4.16" evidence="8"/>
<feature type="binding site" evidence="8">
    <location>
        <position position="228"/>
    </location>
    <ligand>
        <name>Zn(2+)</name>
        <dbReference type="ChEBI" id="CHEBI:29105"/>
    </ligand>
</feature>
<evidence type="ECO:0000256" key="7">
    <source>
        <dbReference type="ARBA" id="ARBA00023134"/>
    </source>
</evidence>
<dbReference type="InterPro" id="IPR020602">
    <property type="entry name" value="GTP_CycHdrlase_I_dom"/>
</dbReference>
<dbReference type="InterPro" id="IPR043133">
    <property type="entry name" value="GTP-CH-I_C/QueF"/>
</dbReference>
<accession>A0A1I4BLL1</accession>
<dbReference type="NCBIfam" id="NF006826">
    <property type="entry name" value="PRK09347.1-3"/>
    <property type="match status" value="1"/>
</dbReference>
<dbReference type="GO" id="GO:0006730">
    <property type="term" value="P:one-carbon metabolic process"/>
    <property type="evidence" value="ECO:0007669"/>
    <property type="project" value="UniProtKB-UniRule"/>
</dbReference>
<evidence type="ECO:0000313" key="12">
    <source>
        <dbReference type="Proteomes" id="UP000198804"/>
    </source>
</evidence>
<evidence type="ECO:0000256" key="8">
    <source>
        <dbReference type="HAMAP-Rule" id="MF_00223"/>
    </source>
</evidence>
<evidence type="ECO:0000256" key="3">
    <source>
        <dbReference type="ARBA" id="ARBA00008085"/>
    </source>
</evidence>
<proteinExistence type="inferred from homology"/>
<comment type="pathway">
    <text evidence="2 8">Cofactor biosynthesis; 7,8-dihydroneopterin triphosphate biosynthesis; 7,8-dihydroneopterin triphosphate from GTP: step 1/1.</text>
</comment>
<protein>
    <recommendedName>
        <fullName evidence="8">GTP cyclohydrolase 1</fullName>
        <ecNumber evidence="8">3.5.4.16</ecNumber>
    </recommendedName>
    <alternativeName>
        <fullName evidence="8">GTP cyclohydrolase I</fullName>
        <shortName evidence="8">GTP-CH-I</shortName>
    </alternativeName>
</protein>
<dbReference type="PANTHER" id="PTHR11109:SF7">
    <property type="entry name" value="GTP CYCLOHYDROLASE 1"/>
    <property type="match status" value="1"/>
</dbReference>
<dbReference type="NCBIfam" id="NF006825">
    <property type="entry name" value="PRK09347.1-2"/>
    <property type="match status" value="1"/>
</dbReference>
<dbReference type="Gene3D" id="1.10.286.10">
    <property type="match status" value="1"/>
</dbReference>
<dbReference type="GO" id="GO:0006729">
    <property type="term" value="P:tetrahydrobiopterin biosynthetic process"/>
    <property type="evidence" value="ECO:0007669"/>
    <property type="project" value="TreeGrafter"/>
</dbReference>
<dbReference type="InterPro" id="IPR043134">
    <property type="entry name" value="GTP-CH-I_N"/>
</dbReference>
<dbReference type="HAMAP" id="MF_00223">
    <property type="entry name" value="FolE"/>
    <property type="match status" value="1"/>
</dbReference>
<dbReference type="GO" id="GO:0003934">
    <property type="term" value="F:GTP cyclohydrolase I activity"/>
    <property type="evidence" value="ECO:0007669"/>
    <property type="project" value="UniProtKB-UniRule"/>
</dbReference>
<dbReference type="Proteomes" id="UP000198804">
    <property type="component" value="Unassembled WGS sequence"/>
</dbReference>
<dbReference type="FunFam" id="3.30.1130.10:FF:000001">
    <property type="entry name" value="GTP cyclohydrolase 1"/>
    <property type="match status" value="1"/>
</dbReference>
<keyword evidence="5 8" id="KW-0554">One-carbon metabolism</keyword>
<comment type="subunit">
    <text evidence="8">Homopolymer.</text>
</comment>
<gene>
    <name evidence="8" type="primary">folE</name>
    <name evidence="11" type="ORF">SAMN04488125_103264</name>
</gene>
<dbReference type="PROSITE" id="PS00859">
    <property type="entry name" value="GTP_CYCLOHYDROL_1_1"/>
    <property type="match status" value="1"/>
</dbReference>
<evidence type="ECO:0000256" key="2">
    <source>
        <dbReference type="ARBA" id="ARBA00005080"/>
    </source>
</evidence>
<evidence type="ECO:0000259" key="10">
    <source>
        <dbReference type="Pfam" id="PF01227"/>
    </source>
</evidence>
<keyword evidence="8" id="KW-0862">Zinc</keyword>
<evidence type="ECO:0000256" key="4">
    <source>
        <dbReference type="ARBA" id="ARBA00011857"/>
    </source>
</evidence>
<comment type="similarity">
    <text evidence="3 8">Belongs to the GTP cyclohydrolase I family.</text>
</comment>
<evidence type="ECO:0000256" key="9">
    <source>
        <dbReference type="SAM" id="MobiDB-lite"/>
    </source>
</evidence>
<keyword evidence="12" id="KW-1185">Reference proteome</keyword>
<feature type="binding site" evidence="8">
    <location>
        <position position="160"/>
    </location>
    <ligand>
        <name>Zn(2+)</name>
        <dbReference type="ChEBI" id="CHEBI:29105"/>
    </ligand>
</feature>
<organism evidence="11 12">
    <name type="scientific">Methylorubrum salsuginis</name>
    <dbReference type="NCBI Taxonomy" id="414703"/>
    <lineage>
        <taxon>Bacteria</taxon>
        <taxon>Pseudomonadati</taxon>
        <taxon>Pseudomonadota</taxon>
        <taxon>Alphaproteobacteria</taxon>
        <taxon>Hyphomicrobiales</taxon>
        <taxon>Methylobacteriaceae</taxon>
        <taxon>Methylorubrum</taxon>
    </lineage>
</organism>
<keyword evidence="8" id="KW-0547">Nucleotide-binding</keyword>
<dbReference type="OrthoDB" id="9801207at2"/>
<comment type="subunit">
    <text evidence="4">Toroid-shaped homodecamer, composed of two pentamers of five dimers.</text>
</comment>
<comment type="catalytic activity">
    <reaction evidence="1 8">
        <text>GTP + H2O = 7,8-dihydroneopterin 3'-triphosphate + formate + H(+)</text>
        <dbReference type="Rhea" id="RHEA:17473"/>
        <dbReference type="ChEBI" id="CHEBI:15377"/>
        <dbReference type="ChEBI" id="CHEBI:15378"/>
        <dbReference type="ChEBI" id="CHEBI:15740"/>
        <dbReference type="ChEBI" id="CHEBI:37565"/>
        <dbReference type="ChEBI" id="CHEBI:58462"/>
        <dbReference type="EC" id="3.5.4.16"/>
    </reaction>
</comment>
<evidence type="ECO:0000256" key="1">
    <source>
        <dbReference type="ARBA" id="ARBA00001052"/>
    </source>
</evidence>
<dbReference type="GO" id="GO:0005525">
    <property type="term" value="F:GTP binding"/>
    <property type="evidence" value="ECO:0007669"/>
    <property type="project" value="UniProtKB-KW"/>
</dbReference>
<dbReference type="Gene3D" id="3.30.1130.10">
    <property type="match status" value="1"/>
</dbReference>
<dbReference type="GO" id="GO:0046654">
    <property type="term" value="P:tetrahydrofolate biosynthetic process"/>
    <property type="evidence" value="ECO:0007669"/>
    <property type="project" value="UniProtKB-UniRule"/>
</dbReference>
<dbReference type="GO" id="GO:0005737">
    <property type="term" value="C:cytoplasm"/>
    <property type="evidence" value="ECO:0007669"/>
    <property type="project" value="TreeGrafter"/>
</dbReference>
<feature type="domain" description="GTP cyclohydrolase I" evidence="10">
    <location>
        <begin position="87"/>
        <end position="264"/>
    </location>
</feature>
<sequence length="269" mass="29320">MYAKPDSTTMKARVAKAGDAMDAALKSLSYGMSNDERRTSAVGLDGMRGANDAGRPEGSANIAPLPESAQRVPNEVALGRPSRQEAEAAVRTLLRWAGDDPTREGLIDTPARVVKAYEQIFGGYKADADALLERVFEEVEGYSDVVLVRDIPFYSHCEHHMVPFMGLAHIAYYPIKGVVGLSKLARVVDAFARRLQTQETMTAQIADTIESILQPRGCAVMIEAEHLCMAMRGVQKAGVSTITTQFRGVYKDDPSEQVRFLTLVRGGKA</sequence>
<feature type="binding site" evidence="8">
    <location>
        <position position="157"/>
    </location>
    <ligand>
        <name>Zn(2+)</name>
        <dbReference type="ChEBI" id="CHEBI:29105"/>
    </ligand>
</feature>
<dbReference type="PANTHER" id="PTHR11109">
    <property type="entry name" value="GTP CYCLOHYDROLASE I"/>
    <property type="match status" value="1"/>
</dbReference>
<evidence type="ECO:0000313" key="11">
    <source>
        <dbReference type="EMBL" id="SFK69734.1"/>
    </source>
</evidence>